<dbReference type="EMBL" id="DS985214">
    <property type="protein sequence ID" value="EEY15246.1"/>
    <property type="molecule type" value="Genomic_DNA"/>
</dbReference>
<reference evidence="3" key="1">
    <citation type="journal article" date="2011" name="PLoS Pathog.">
        <title>Comparative genomics yields insights into niche adaptation of plant vascular wilt pathogens.</title>
        <authorList>
            <person name="Klosterman S.J."/>
            <person name="Subbarao K.V."/>
            <person name="Kang S."/>
            <person name="Veronese P."/>
            <person name="Gold S.E."/>
            <person name="Thomma B.P.H.J."/>
            <person name="Chen Z."/>
            <person name="Henrissat B."/>
            <person name="Lee Y.-H."/>
            <person name="Park J."/>
            <person name="Garcia-Pedrajas M.D."/>
            <person name="Barbara D.J."/>
            <person name="Anchieta A."/>
            <person name="de Jonge R."/>
            <person name="Santhanam P."/>
            <person name="Maruthachalam K."/>
            <person name="Atallah Z."/>
            <person name="Amyotte S.G."/>
            <person name="Paz Z."/>
            <person name="Inderbitzin P."/>
            <person name="Hayes R.J."/>
            <person name="Heiman D.I."/>
            <person name="Young S."/>
            <person name="Zeng Q."/>
            <person name="Engels R."/>
            <person name="Galagan J."/>
            <person name="Cuomo C.A."/>
            <person name="Dobinson K.F."/>
            <person name="Ma L.-J."/>
        </authorList>
    </citation>
    <scope>NUCLEOTIDE SEQUENCE [LARGE SCALE GENOMIC DNA]</scope>
    <source>
        <strain evidence="3">VaMs.102 / ATCC MYA-4576 / FGSC 10136</strain>
    </source>
</reference>
<name>C9S7F0_VERA1</name>
<proteinExistence type="predicted"/>
<accession>C9S7F0</accession>
<protein>
    <submittedName>
        <fullName evidence="2">Uncharacterized protein</fullName>
    </submittedName>
</protein>
<sequence>MRAAREPWCQARCFRRCRSFRRHLHCLQRPQATQGRSPERSCPRWSLRQGAPPRLRQPFLNVPPTDTGRWTGFGERDAKRECLGQGSCTTLWLNRF</sequence>
<dbReference type="HOGENOM" id="CLU_2361328_0_0_1"/>
<feature type="region of interest" description="Disordered" evidence="1">
    <location>
        <begin position="31"/>
        <end position="68"/>
    </location>
</feature>
<dbReference type="RefSeq" id="XP_003009672.1">
    <property type="nucleotide sequence ID" value="XM_003009626.1"/>
</dbReference>
<dbReference type="Proteomes" id="UP000008698">
    <property type="component" value="Unassembled WGS sequence"/>
</dbReference>
<keyword evidence="3" id="KW-1185">Reference proteome</keyword>
<dbReference type="KEGG" id="val:VDBG_01355"/>
<gene>
    <name evidence="2" type="ORF">VDBG_01355</name>
</gene>
<dbReference type="AlphaFoldDB" id="C9S7F0"/>
<evidence type="ECO:0000313" key="2">
    <source>
        <dbReference type="EMBL" id="EEY15246.1"/>
    </source>
</evidence>
<evidence type="ECO:0000313" key="3">
    <source>
        <dbReference type="Proteomes" id="UP000008698"/>
    </source>
</evidence>
<organism evidence="3">
    <name type="scientific">Verticillium alfalfae (strain VaMs.102 / ATCC MYA-4576 / FGSC 10136)</name>
    <name type="common">Verticillium wilt of alfalfa</name>
    <name type="synonym">Verticillium albo-atrum</name>
    <dbReference type="NCBI Taxonomy" id="526221"/>
    <lineage>
        <taxon>Eukaryota</taxon>
        <taxon>Fungi</taxon>
        <taxon>Dikarya</taxon>
        <taxon>Ascomycota</taxon>
        <taxon>Pezizomycotina</taxon>
        <taxon>Sordariomycetes</taxon>
        <taxon>Hypocreomycetidae</taxon>
        <taxon>Glomerellales</taxon>
        <taxon>Plectosphaerellaceae</taxon>
        <taxon>Verticillium</taxon>
    </lineage>
</organism>
<evidence type="ECO:0000256" key="1">
    <source>
        <dbReference type="SAM" id="MobiDB-lite"/>
    </source>
</evidence>
<dbReference type="GeneID" id="9536284"/>